<dbReference type="Gramene" id="ERN20321">
    <property type="protein sequence ID" value="ERN20321"/>
    <property type="gene ID" value="AMTR_s00066p00187670"/>
</dbReference>
<dbReference type="InterPro" id="IPR036291">
    <property type="entry name" value="NAD(P)-bd_dom_sf"/>
</dbReference>
<dbReference type="PROSITE" id="PS50845">
    <property type="entry name" value="RETICULON"/>
    <property type="match status" value="1"/>
</dbReference>
<dbReference type="HOGENOM" id="CLU_007383_6_8_1"/>
<dbReference type="AlphaFoldDB" id="U5D3X9"/>
<proteinExistence type="predicted"/>
<dbReference type="InterPro" id="IPR002225">
    <property type="entry name" value="3Beta_OHSteriod_DH/Estase"/>
</dbReference>
<keyword evidence="5" id="KW-0560">Oxidoreductase</keyword>
<dbReference type="eggNOG" id="KOG1430">
    <property type="taxonomic scope" value="Eukaryota"/>
</dbReference>
<dbReference type="OMA" id="WGKFIIG"/>
<feature type="transmembrane region" description="Helical" evidence="7">
    <location>
        <begin position="528"/>
        <end position="552"/>
    </location>
</feature>
<sequence>MSLSEDSNSLTTCLVLGGRNLAGRHLVFRLLSTEKWFVKVADLKPSLPLYDEIPKPPNIDPFDPSLPFARFKDDHNQMLSTACSSDRASYSQVDITNKSQLCEVISGSSVVFHMYTPDRSVNDFETLYAHIVQGTRNVIRACQECNVKKLIYNSSADVVFDGVHSIDNGDEFLQFPNKYEDPRNDLIGQAELMVLFANGNGDLLTCALRPSNLFGPQDAPLVPYFVKAAKDGWFKAIFGDGRNKWDFTYVENLAHAHICAEQALQSLKDPVSGGVFFITNLEPMVIWDFVSSVLEAMRYESPSFHIPVARFMVFIEAMERVYKNLCSYINLPPLPLSTSSLHLFTCTKTFNCSIAQKHIGYAPIVSMEEGIEWTVESYFHLARDISFLKNRDLNQPSKAYKLLGCGRVADVILWRDEKKTFSLLITLAFFFHWFLLSGRPFISSAAKLFQLVFVFLFLHACLPSSILGYSKPKIPASYFEVPETRLRDALIFTASAWNRSVAMLHYIAQGNDWKNFLKALCSLYLLKLLLYLPFAAVLLVGLVLVFSAFHVYEQKEEEVDRILKHMTTVMRRVMRSVMRKLPAHLTVYLSSNFSQAQDETAKDS</sequence>
<evidence type="ECO:0000256" key="5">
    <source>
        <dbReference type="ARBA" id="ARBA00023002"/>
    </source>
</evidence>
<reference evidence="10" key="1">
    <citation type="journal article" date="2013" name="Science">
        <title>The Amborella genome and the evolution of flowering plants.</title>
        <authorList>
            <consortium name="Amborella Genome Project"/>
        </authorList>
    </citation>
    <scope>NUCLEOTIDE SEQUENCE [LARGE SCALE GENOMIC DNA]</scope>
</reference>
<dbReference type="Gene3D" id="3.40.50.720">
    <property type="entry name" value="NAD(P)-binding Rossmann-like Domain"/>
    <property type="match status" value="1"/>
</dbReference>
<evidence type="ECO:0000313" key="10">
    <source>
        <dbReference type="Proteomes" id="UP000017836"/>
    </source>
</evidence>
<dbReference type="Proteomes" id="UP000017836">
    <property type="component" value="Unassembled WGS sequence"/>
</dbReference>
<dbReference type="PANTHER" id="PTHR10366">
    <property type="entry name" value="NAD DEPENDENT EPIMERASE/DEHYDRATASE"/>
    <property type="match status" value="1"/>
</dbReference>
<feature type="domain" description="Reticulon" evidence="8">
    <location>
        <begin position="408"/>
        <end position="597"/>
    </location>
</feature>
<dbReference type="InterPro" id="IPR003388">
    <property type="entry name" value="Reticulon"/>
</dbReference>
<dbReference type="InterPro" id="IPR050425">
    <property type="entry name" value="NAD(P)_dehydrat-like"/>
</dbReference>
<keyword evidence="6 7" id="KW-0472">Membrane</keyword>
<evidence type="ECO:0000313" key="9">
    <source>
        <dbReference type="EMBL" id="ERN20321.1"/>
    </source>
</evidence>
<evidence type="ECO:0000256" key="7">
    <source>
        <dbReference type="RuleBase" id="RU363132"/>
    </source>
</evidence>
<evidence type="ECO:0000256" key="3">
    <source>
        <dbReference type="ARBA" id="ARBA00022824"/>
    </source>
</evidence>
<dbReference type="STRING" id="13333.U5D3X9"/>
<comment type="subcellular location">
    <subcellularLocation>
        <location evidence="1 7">Endoplasmic reticulum membrane</location>
        <topology evidence="1 7">Multi-pass membrane protein</topology>
    </subcellularLocation>
</comment>
<accession>U5D3X9</accession>
<dbReference type="PANTHER" id="PTHR10366:SF639">
    <property type="entry name" value="3BETA-HYDROXYSTEROID-DEHYDROGENASE_DECARBOXYLASE ISOFORM 3"/>
    <property type="match status" value="1"/>
</dbReference>
<feature type="transmembrane region" description="Helical" evidence="7">
    <location>
        <begin position="448"/>
        <end position="469"/>
    </location>
</feature>
<evidence type="ECO:0000256" key="1">
    <source>
        <dbReference type="ARBA" id="ARBA00004477"/>
    </source>
</evidence>
<organism evidence="9 10">
    <name type="scientific">Amborella trichopoda</name>
    <dbReference type="NCBI Taxonomy" id="13333"/>
    <lineage>
        <taxon>Eukaryota</taxon>
        <taxon>Viridiplantae</taxon>
        <taxon>Streptophyta</taxon>
        <taxon>Embryophyta</taxon>
        <taxon>Tracheophyta</taxon>
        <taxon>Spermatophyta</taxon>
        <taxon>Magnoliopsida</taxon>
        <taxon>Amborellales</taxon>
        <taxon>Amborellaceae</taxon>
        <taxon>Amborella</taxon>
    </lineage>
</organism>
<evidence type="ECO:0000256" key="4">
    <source>
        <dbReference type="ARBA" id="ARBA00022989"/>
    </source>
</evidence>
<evidence type="ECO:0000256" key="2">
    <source>
        <dbReference type="ARBA" id="ARBA00022692"/>
    </source>
</evidence>
<name>U5D3X9_AMBTC</name>
<feature type="transmembrane region" description="Helical" evidence="7">
    <location>
        <begin position="421"/>
        <end position="442"/>
    </location>
</feature>
<dbReference type="GO" id="GO:0016616">
    <property type="term" value="F:oxidoreductase activity, acting on the CH-OH group of donors, NAD or NADP as acceptor"/>
    <property type="evidence" value="ECO:0000318"/>
    <property type="project" value="GO_Central"/>
</dbReference>
<dbReference type="Pfam" id="PF02453">
    <property type="entry name" value="Reticulon"/>
    <property type="match status" value="1"/>
</dbReference>
<keyword evidence="2 7" id="KW-0812">Transmembrane</keyword>
<dbReference type="GO" id="GO:0005789">
    <property type="term" value="C:endoplasmic reticulum membrane"/>
    <property type="evidence" value="ECO:0007669"/>
    <property type="project" value="UniProtKB-SubCell"/>
</dbReference>
<dbReference type="GO" id="GO:0006694">
    <property type="term" value="P:steroid biosynthetic process"/>
    <property type="evidence" value="ECO:0007669"/>
    <property type="project" value="InterPro"/>
</dbReference>
<gene>
    <name evidence="9" type="ORF">AMTR_s00066p00187670</name>
</gene>
<evidence type="ECO:0000259" key="8">
    <source>
        <dbReference type="PROSITE" id="PS50845"/>
    </source>
</evidence>
<keyword evidence="3 7" id="KW-0256">Endoplasmic reticulum</keyword>
<keyword evidence="10" id="KW-1185">Reference proteome</keyword>
<dbReference type="SUPFAM" id="SSF51735">
    <property type="entry name" value="NAD(P)-binding Rossmann-fold domains"/>
    <property type="match status" value="1"/>
</dbReference>
<dbReference type="EMBL" id="KI392060">
    <property type="protein sequence ID" value="ERN20321.1"/>
    <property type="molecule type" value="Genomic_DNA"/>
</dbReference>
<keyword evidence="4 7" id="KW-1133">Transmembrane helix</keyword>
<protein>
    <recommendedName>
        <fullName evidence="7">Reticulon-like protein</fullName>
    </recommendedName>
</protein>
<dbReference type="Pfam" id="PF01073">
    <property type="entry name" value="3Beta_HSD"/>
    <property type="match status" value="1"/>
</dbReference>
<dbReference type="KEGG" id="atr:18448731"/>
<dbReference type="OrthoDB" id="10058185at2759"/>
<evidence type="ECO:0000256" key="6">
    <source>
        <dbReference type="ARBA" id="ARBA00023136"/>
    </source>
</evidence>